<protein>
    <submittedName>
        <fullName evidence="2">Uncharacterized protein</fullName>
    </submittedName>
</protein>
<dbReference type="EnsemblPlants" id="Zm00001eb036520_T001">
    <property type="protein sequence ID" value="Zm00001eb036520_P001"/>
    <property type="gene ID" value="Zm00001eb036520"/>
</dbReference>
<evidence type="ECO:0000313" key="2">
    <source>
        <dbReference type="EnsemblPlants" id="Zm00001eb036520_P001"/>
    </source>
</evidence>
<dbReference type="InParanoid" id="A0A804LU01"/>
<feature type="region of interest" description="Disordered" evidence="1">
    <location>
        <begin position="36"/>
        <end position="62"/>
    </location>
</feature>
<dbReference type="Gramene" id="Zm00001eb036520_T001">
    <property type="protein sequence ID" value="Zm00001eb036520_P001"/>
    <property type="gene ID" value="Zm00001eb036520"/>
</dbReference>
<evidence type="ECO:0000256" key="1">
    <source>
        <dbReference type="SAM" id="MobiDB-lite"/>
    </source>
</evidence>
<evidence type="ECO:0000313" key="3">
    <source>
        <dbReference type="Proteomes" id="UP000007305"/>
    </source>
</evidence>
<proteinExistence type="predicted"/>
<organism evidence="2 3">
    <name type="scientific">Zea mays</name>
    <name type="common">Maize</name>
    <dbReference type="NCBI Taxonomy" id="4577"/>
    <lineage>
        <taxon>Eukaryota</taxon>
        <taxon>Viridiplantae</taxon>
        <taxon>Streptophyta</taxon>
        <taxon>Embryophyta</taxon>
        <taxon>Tracheophyta</taxon>
        <taxon>Spermatophyta</taxon>
        <taxon>Magnoliopsida</taxon>
        <taxon>Liliopsida</taxon>
        <taxon>Poales</taxon>
        <taxon>Poaceae</taxon>
        <taxon>PACMAD clade</taxon>
        <taxon>Panicoideae</taxon>
        <taxon>Andropogonodae</taxon>
        <taxon>Andropogoneae</taxon>
        <taxon>Tripsacinae</taxon>
        <taxon>Zea</taxon>
    </lineage>
</organism>
<reference evidence="2" key="3">
    <citation type="submission" date="2021-05" db="UniProtKB">
        <authorList>
            <consortium name="EnsemblPlants"/>
        </authorList>
    </citation>
    <scope>IDENTIFICATION</scope>
    <source>
        <strain evidence="2">cv. B73</strain>
    </source>
</reference>
<reference evidence="3" key="1">
    <citation type="submission" date="2015-12" db="EMBL/GenBank/DDBJ databases">
        <title>Update maize B73 reference genome by single molecule sequencing technologies.</title>
        <authorList>
            <consortium name="Maize Genome Sequencing Project"/>
            <person name="Ware D."/>
        </authorList>
    </citation>
    <scope>NUCLEOTIDE SEQUENCE [LARGE SCALE GENOMIC DNA]</scope>
    <source>
        <strain evidence="3">cv. B73</strain>
    </source>
</reference>
<accession>A0A804LU01</accession>
<reference evidence="2" key="2">
    <citation type="submission" date="2019-07" db="EMBL/GenBank/DDBJ databases">
        <authorList>
            <person name="Seetharam A."/>
            <person name="Woodhouse M."/>
            <person name="Cannon E."/>
        </authorList>
    </citation>
    <scope>NUCLEOTIDE SEQUENCE [LARGE SCALE GENOMIC DNA]</scope>
    <source>
        <strain evidence="2">cv. B73</strain>
    </source>
</reference>
<sequence length="184" mass="19693">MCLLRSSNTCSALSAPIGSDRNQRWIQRLRLLEEMNGRDTGGGGRGEDEMEEDSGPSYAQGAGAGNKERVVLMWGYLPGVSPQRSPLLGPVPVRLPPTAATAADDGWRDVCGGGCGFAMAISGDVSCSLPHCCHAYSLMLPVHWFFAWDVVDLLGVSMCVAGSRRGFTAGLLKRRRLLAVVRPT</sequence>
<name>A0A804LU01_MAIZE</name>
<dbReference type="Proteomes" id="UP000007305">
    <property type="component" value="Chromosome 1"/>
</dbReference>
<keyword evidence="3" id="KW-1185">Reference proteome</keyword>
<dbReference type="AlphaFoldDB" id="A0A804LU01"/>